<dbReference type="SUPFAM" id="SSF56801">
    <property type="entry name" value="Acetyl-CoA synthetase-like"/>
    <property type="match status" value="1"/>
</dbReference>
<dbReference type="GO" id="GO:0043041">
    <property type="term" value="P:amino acid activation for nonribosomal peptide biosynthetic process"/>
    <property type="evidence" value="ECO:0007669"/>
    <property type="project" value="TreeGrafter"/>
</dbReference>
<evidence type="ECO:0000313" key="6">
    <source>
        <dbReference type="Proteomes" id="UP000320481"/>
    </source>
</evidence>
<dbReference type="Gene3D" id="1.10.1200.10">
    <property type="entry name" value="ACP-like"/>
    <property type="match status" value="1"/>
</dbReference>
<dbReference type="Pfam" id="PF00550">
    <property type="entry name" value="PP-binding"/>
    <property type="match status" value="1"/>
</dbReference>
<protein>
    <submittedName>
        <fullName evidence="5">AMP-binding protein</fullName>
    </submittedName>
</protein>
<evidence type="ECO:0000259" key="2">
    <source>
        <dbReference type="Pfam" id="PF00501"/>
    </source>
</evidence>
<proteinExistence type="predicted"/>
<dbReference type="InterPro" id="IPR045851">
    <property type="entry name" value="AMP-bd_C_sf"/>
</dbReference>
<dbReference type="GO" id="GO:0044550">
    <property type="term" value="P:secondary metabolite biosynthetic process"/>
    <property type="evidence" value="ECO:0007669"/>
    <property type="project" value="TreeGrafter"/>
</dbReference>
<organism evidence="5 6">
    <name type="scientific">Streptomyces misionensis</name>
    <dbReference type="NCBI Taxonomy" id="67331"/>
    <lineage>
        <taxon>Bacteria</taxon>
        <taxon>Bacillati</taxon>
        <taxon>Actinomycetota</taxon>
        <taxon>Actinomycetes</taxon>
        <taxon>Kitasatosporales</taxon>
        <taxon>Streptomycetaceae</taxon>
        <taxon>Streptomyces</taxon>
    </lineage>
</organism>
<accession>A0A5C6IYV1</accession>
<gene>
    <name evidence="5" type="ORF">FRZ03_28595</name>
</gene>
<dbReference type="Gene3D" id="3.40.50.720">
    <property type="entry name" value="NAD(P)-binding Rossmann-like Domain"/>
    <property type="match status" value="1"/>
</dbReference>
<dbReference type="PANTHER" id="PTHR45527">
    <property type="entry name" value="NONRIBOSOMAL PEPTIDE SYNTHETASE"/>
    <property type="match status" value="1"/>
</dbReference>
<dbReference type="InterPro" id="IPR036291">
    <property type="entry name" value="NAD(P)-bd_dom_sf"/>
</dbReference>
<dbReference type="EMBL" id="VOGW01000173">
    <property type="protein sequence ID" value="TWV34378.1"/>
    <property type="molecule type" value="Genomic_DNA"/>
</dbReference>
<dbReference type="InterPro" id="IPR042099">
    <property type="entry name" value="ANL_N_sf"/>
</dbReference>
<dbReference type="InterPro" id="IPR036736">
    <property type="entry name" value="ACP-like_sf"/>
</dbReference>
<dbReference type="InterPro" id="IPR009081">
    <property type="entry name" value="PP-bd_ACP"/>
</dbReference>
<dbReference type="Gene3D" id="3.30.300.30">
    <property type="match status" value="1"/>
</dbReference>
<dbReference type="Gene3D" id="3.40.50.12780">
    <property type="entry name" value="N-terminal domain of ligase-like"/>
    <property type="match status" value="1"/>
</dbReference>
<evidence type="ECO:0000256" key="1">
    <source>
        <dbReference type="SAM" id="MobiDB-lite"/>
    </source>
</evidence>
<dbReference type="GO" id="GO:0031177">
    <property type="term" value="F:phosphopantetheine binding"/>
    <property type="evidence" value="ECO:0007669"/>
    <property type="project" value="TreeGrafter"/>
</dbReference>
<dbReference type="GO" id="GO:0005737">
    <property type="term" value="C:cytoplasm"/>
    <property type="evidence" value="ECO:0007669"/>
    <property type="project" value="TreeGrafter"/>
</dbReference>
<feature type="domain" description="AMP-dependent synthetase/ligase" evidence="2">
    <location>
        <begin position="37"/>
        <end position="370"/>
    </location>
</feature>
<feature type="domain" description="NAD-dependent epimerase/dehydratase" evidence="4">
    <location>
        <begin position="626"/>
        <end position="847"/>
    </location>
</feature>
<dbReference type="PANTHER" id="PTHR45527:SF1">
    <property type="entry name" value="FATTY ACID SYNTHASE"/>
    <property type="match status" value="1"/>
</dbReference>
<dbReference type="InterPro" id="IPR001509">
    <property type="entry name" value="Epimerase_deHydtase"/>
</dbReference>
<evidence type="ECO:0000259" key="3">
    <source>
        <dbReference type="Pfam" id="PF00550"/>
    </source>
</evidence>
<sequence>MPEARAPACPSVRRAPPNRQANLKGSPVDLSTLLAHHLGARGDEPALESGARTWSYADLDRVTRDRAAHLRSLYPQAVRVALVGEHTAEALVWALAVMRAGLVYTPLNPGLPPERMREALRVAGPDLVLCCTSEAPREQDIGRPVVVAAELAAAASPAVGGESPASWPVRETAYSVFTSGSSGLPKLVNVGHRGIEALCRAQTRLFGIEPGDRVLQFSSLAFDASVAEVLVTLYAGGTLIVPEWDGGSWVNTVGTYLAEHGCDVITVPPSVYARLNDEARKTIGTVVFAGEALTEVEFRTAARFSRVLNAYGPTEGTVCFSVAEPSRFTTSVGRPIDGYEARVHDRAAHTYAASGRGELVIVGEGVALGYEGVEQGDGPFTTVDGSSAYHTGDEVELRDGEVFYVGRIDDQVKRLGHRIVLTDLEGRLSALLGSRVAVLTHDGCLVLAHTATGRPEPELKAWLREVLPTWEVPDVLLTVSDIPVTHTGKADKDALRALIGHDGVGEPVADEEAGQDVVSALVEEVLGTPIAPDMSFFNAGGDSFGLVQLQVKLARIYGEEDVRKAFDLLNYDFTVEGFVAAVSESPQAAPSPVPSVFRAISTELAVELPATLAALRREAVGDPRAVTVTGAGGFIGGHVLDRLLGTGRPLTVVTTSNPRRIVERHCARFGRRPADLADVRFLAYADLEAPAGGADGWGAVVHCGFHVNHVLPLERQVNDSIATTRALVRAAAARGAHRFVFVSAASVGRDFVPLTEESLEAVGDPYSQSKFVAESYVEALDSDSCRVDLVRTGLVYGHADGDRAFLDDDVFANLLRISKQQGVMPRLTGLVPVCHVADVADSLLAAALGQASERRSLLLQRTYDIEELHAELGDVRLVDPQEWLTTVTAAGTADTRVLAALRLWLDEPGWTGPVRATCRPIIRELTKTLEI</sequence>
<reference evidence="5" key="1">
    <citation type="journal article" date="2019" name="Microbiol. Resour. Announc.">
        <title>Draft Genomic Sequences of Streptomyces misionensis and Streptomyces albidoflavus, bacteria applied for phytopathogen biocontrol.</title>
        <authorList>
            <person name="Pylro V."/>
            <person name="Dias A."/>
            <person name="Andreote F."/>
            <person name="Varani A."/>
            <person name="Andreote C."/>
            <person name="Bernardo E."/>
            <person name="Martins T."/>
        </authorList>
    </citation>
    <scope>NUCLEOTIDE SEQUENCE [LARGE SCALE GENOMIC DNA]</scope>
    <source>
        <strain evidence="5">66</strain>
    </source>
</reference>
<dbReference type="SUPFAM" id="SSF51735">
    <property type="entry name" value="NAD(P)-binding Rossmann-fold domains"/>
    <property type="match status" value="1"/>
</dbReference>
<dbReference type="InterPro" id="IPR000873">
    <property type="entry name" value="AMP-dep_synth/lig_dom"/>
</dbReference>
<keyword evidence="6" id="KW-1185">Reference proteome</keyword>
<dbReference type="Proteomes" id="UP000320481">
    <property type="component" value="Unassembled WGS sequence"/>
</dbReference>
<name>A0A5C6IYV1_9ACTN</name>
<feature type="region of interest" description="Disordered" evidence="1">
    <location>
        <begin position="1"/>
        <end position="25"/>
    </location>
</feature>
<evidence type="ECO:0000313" key="5">
    <source>
        <dbReference type="EMBL" id="TWV34378.1"/>
    </source>
</evidence>
<dbReference type="SUPFAM" id="SSF47336">
    <property type="entry name" value="ACP-like"/>
    <property type="match status" value="1"/>
</dbReference>
<dbReference type="AlphaFoldDB" id="A0A5C6IYV1"/>
<dbReference type="Pfam" id="PF00501">
    <property type="entry name" value="AMP-binding"/>
    <property type="match status" value="1"/>
</dbReference>
<evidence type="ECO:0000259" key="4">
    <source>
        <dbReference type="Pfam" id="PF01370"/>
    </source>
</evidence>
<comment type="caution">
    <text evidence="5">The sequence shown here is derived from an EMBL/GenBank/DDBJ whole genome shotgun (WGS) entry which is preliminary data.</text>
</comment>
<dbReference type="Pfam" id="PF01370">
    <property type="entry name" value="Epimerase"/>
    <property type="match status" value="1"/>
</dbReference>
<feature type="domain" description="Carrier" evidence="3">
    <location>
        <begin position="517"/>
        <end position="558"/>
    </location>
</feature>